<dbReference type="GO" id="GO:0016020">
    <property type="term" value="C:membrane"/>
    <property type="evidence" value="ECO:0007669"/>
    <property type="project" value="TreeGrafter"/>
</dbReference>
<dbReference type="PANTHER" id="PTHR44196:SF1">
    <property type="entry name" value="DEHYDROGENASE_REDUCTASE SDR FAMILY MEMBER 7B"/>
    <property type="match status" value="1"/>
</dbReference>
<comment type="caution">
    <text evidence="3">The sequence shown here is derived from an EMBL/GenBank/DDBJ whole genome shotgun (WGS) entry which is preliminary data.</text>
</comment>
<dbReference type="Gene3D" id="3.40.50.720">
    <property type="entry name" value="NAD(P)-binding Rossmann-like Domain"/>
    <property type="match status" value="1"/>
</dbReference>
<dbReference type="Proteomes" id="UP000006034">
    <property type="component" value="Unassembled WGS sequence"/>
</dbReference>
<dbReference type="EMBL" id="ADCP02000002">
    <property type="protein sequence ID" value="EFV45596.2"/>
    <property type="molecule type" value="Genomic_DNA"/>
</dbReference>
<comment type="similarity">
    <text evidence="1">Belongs to the short-chain dehydrogenases/reductases (SDR) family.</text>
</comment>
<gene>
    <name evidence="3" type="ORF">HMPREF0179_00585</name>
</gene>
<evidence type="ECO:0000313" key="3">
    <source>
        <dbReference type="EMBL" id="EFV45596.2"/>
    </source>
</evidence>
<evidence type="ECO:0000256" key="2">
    <source>
        <dbReference type="ARBA" id="ARBA00023002"/>
    </source>
</evidence>
<reference evidence="3 4" key="2">
    <citation type="submission" date="2013-04" db="EMBL/GenBank/DDBJ databases">
        <title>The Genome Sequence of Bilophila wadsworthia 3_1_6.</title>
        <authorList>
            <consortium name="The Broad Institute Genomics Platform"/>
            <person name="Earl A."/>
            <person name="Ward D."/>
            <person name="Feldgarden M."/>
            <person name="Gevers D."/>
            <person name="Sibley C."/>
            <person name="Strauss J."/>
            <person name="Allen-Vercoe E."/>
            <person name="Walker B."/>
            <person name="Young S."/>
            <person name="Zeng Q."/>
            <person name="Gargeya S."/>
            <person name="Fitzgerald M."/>
            <person name="Haas B."/>
            <person name="Abouelleil A."/>
            <person name="Allen A.W."/>
            <person name="Alvarado L."/>
            <person name="Arachchi H.M."/>
            <person name="Berlin A.M."/>
            <person name="Chapman S.B."/>
            <person name="Gainer-Dewar J."/>
            <person name="Goldberg J."/>
            <person name="Griggs A."/>
            <person name="Gujja S."/>
            <person name="Hansen M."/>
            <person name="Howarth C."/>
            <person name="Imamovic A."/>
            <person name="Ireland A."/>
            <person name="Larimer J."/>
            <person name="McCowan C."/>
            <person name="Murphy C."/>
            <person name="Pearson M."/>
            <person name="Poon T.W."/>
            <person name="Priest M."/>
            <person name="Roberts A."/>
            <person name="Saif S."/>
            <person name="Shea T."/>
            <person name="Sisk P."/>
            <person name="Sykes S."/>
            <person name="Wortman J."/>
            <person name="Nusbaum C."/>
            <person name="Birren B."/>
        </authorList>
    </citation>
    <scope>NUCLEOTIDE SEQUENCE [LARGE SCALE GENOMIC DNA]</scope>
    <source>
        <strain evidence="3 4">3_1_6</strain>
    </source>
</reference>
<accession>E5Y324</accession>
<name>E5Y324_BILW3</name>
<dbReference type="SUPFAM" id="SSF51735">
    <property type="entry name" value="NAD(P)-binding Rossmann-fold domains"/>
    <property type="match status" value="1"/>
</dbReference>
<keyword evidence="2" id="KW-0560">Oxidoreductase</keyword>
<dbReference type="InterPro" id="IPR002347">
    <property type="entry name" value="SDR_fam"/>
</dbReference>
<dbReference type="STRING" id="563192.HMPREF0179_00585"/>
<evidence type="ECO:0008006" key="5">
    <source>
        <dbReference type="Google" id="ProtNLM"/>
    </source>
</evidence>
<reference evidence="3 4" key="1">
    <citation type="submission" date="2010-10" db="EMBL/GenBank/DDBJ databases">
        <authorList>
            <consortium name="The Broad Institute Genome Sequencing Platform"/>
            <person name="Ward D."/>
            <person name="Earl A."/>
            <person name="Feldgarden M."/>
            <person name="Young S.K."/>
            <person name="Gargeya S."/>
            <person name="Zeng Q."/>
            <person name="Alvarado L."/>
            <person name="Berlin A."/>
            <person name="Bochicchio J."/>
            <person name="Chapman S.B."/>
            <person name="Chen Z."/>
            <person name="Freedman E."/>
            <person name="Gellesch M."/>
            <person name="Goldberg J."/>
            <person name="Griggs A."/>
            <person name="Gujja S."/>
            <person name="Heilman E."/>
            <person name="Heiman D."/>
            <person name="Howarth C."/>
            <person name="Mehta T."/>
            <person name="Neiman D."/>
            <person name="Pearson M."/>
            <person name="Roberts A."/>
            <person name="Saif S."/>
            <person name="Shea T."/>
            <person name="Shenoy N."/>
            <person name="Sisk P."/>
            <person name="Stolte C."/>
            <person name="Sykes S."/>
            <person name="White J."/>
            <person name="Yandava C."/>
            <person name="Allen-Vercoe E."/>
            <person name="Sibley C."/>
            <person name="Ambrose C.E."/>
            <person name="Strauss J."/>
            <person name="Daigneault M."/>
            <person name="Haas B."/>
            <person name="Nusbaum C."/>
            <person name="Birren B."/>
        </authorList>
    </citation>
    <scope>NUCLEOTIDE SEQUENCE [LARGE SCALE GENOMIC DNA]</scope>
    <source>
        <strain evidence="3 4">3_1_6</strain>
    </source>
</reference>
<dbReference type="InterPro" id="IPR036291">
    <property type="entry name" value="NAD(P)-bd_dom_sf"/>
</dbReference>
<organism evidence="3 4">
    <name type="scientific">Bilophila wadsworthia (strain 3_1_6)</name>
    <dbReference type="NCBI Taxonomy" id="563192"/>
    <lineage>
        <taxon>Bacteria</taxon>
        <taxon>Pseudomonadati</taxon>
        <taxon>Thermodesulfobacteriota</taxon>
        <taxon>Desulfovibrionia</taxon>
        <taxon>Desulfovibrionales</taxon>
        <taxon>Desulfovibrionaceae</taxon>
        <taxon>Bilophila</taxon>
    </lineage>
</organism>
<dbReference type="HOGENOM" id="CLU_010194_2_1_7"/>
<evidence type="ECO:0000313" key="4">
    <source>
        <dbReference type="Proteomes" id="UP000006034"/>
    </source>
</evidence>
<dbReference type="AlphaFoldDB" id="E5Y324"/>
<dbReference type="PRINTS" id="PR00081">
    <property type="entry name" value="GDHRDH"/>
</dbReference>
<evidence type="ECO:0000256" key="1">
    <source>
        <dbReference type="ARBA" id="ARBA00006484"/>
    </source>
</evidence>
<dbReference type="OrthoDB" id="9804952at2"/>
<dbReference type="Pfam" id="PF00106">
    <property type="entry name" value="adh_short"/>
    <property type="match status" value="1"/>
</dbReference>
<proteinExistence type="inferred from homology"/>
<dbReference type="GO" id="GO:0016491">
    <property type="term" value="F:oxidoreductase activity"/>
    <property type="evidence" value="ECO:0007669"/>
    <property type="project" value="UniProtKB-KW"/>
</dbReference>
<keyword evidence="4" id="KW-1185">Reference proteome</keyword>
<dbReference type="eggNOG" id="COG0300">
    <property type="taxonomic scope" value="Bacteria"/>
</dbReference>
<dbReference type="GeneID" id="78087226"/>
<sequence length="238" mass="25012">MPTMLVLGATSGIAGATARAFAGSGWTLQLAGRDIQRLQEVADDCGGASIFPFDALDPASRSALWGLLPSCPDAVLCAVGLLGDQDCACRDPKAALQVIECNFTGLVPVFLQAAEAFEARGSGLLIGLSSVAGDRGRASNYAYGSAKAGFSAFLSGLRARLWNSGVRVLTVKPGYVATGMIAGRRLPSCIVASPELVARDILRAVRTGRDVLYTPGWWRPLLALYRALPECVAKRLKL</sequence>
<protein>
    <recommendedName>
        <fullName evidence="5">Short-chain dehydrogenase</fullName>
    </recommendedName>
</protein>
<dbReference type="PANTHER" id="PTHR44196">
    <property type="entry name" value="DEHYDROGENASE/REDUCTASE SDR FAMILY MEMBER 7B"/>
    <property type="match status" value="1"/>
</dbReference>
<dbReference type="RefSeq" id="WP_016360983.1">
    <property type="nucleotide sequence ID" value="NZ_KE150239.1"/>
</dbReference>